<comment type="caution">
    <text evidence="1">The sequence shown here is derived from an EMBL/GenBank/DDBJ whole genome shotgun (WGS) entry which is preliminary data.</text>
</comment>
<evidence type="ECO:0000313" key="2">
    <source>
        <dbReference type="Proteomes" id="UP000288805"/>
    </source>
</evidence>
<reference evidence="1 2" key="1">
    <citation type="journal article" date="2018" name="PLoS Genet.">
        <title>Population sequencing reveals clonal diversity and ancestral inbreeding in the grapevine cultivar Chardonnay.</title>
        <authorList>
            <person name="Roach M.J."/>
            <person name="Johnson D.L."/>
            <person name="Bohlmann J."/>
            <person name="van Vuuren H.J."/>
            <person name="Jones S.J."/>
            <person name="Pretorius I.S."/>
            <person name="Schmidt S.A."/>
            <person name="Borneman A.R."/>
        </authorList>
    </citation>
    <scope>NUCLEOTIDE SEQUENCE [LARGE SCALE GENOMIC DNA]</scope>
    <source>
        <strain evidence="2">cv. Chardonnay</strain>
        <tissue evidence="1">Leaf</tissue>
    </source>
</reference>
<gene>
    <name evidence="1" type="ORF">CK203_073712</name>
</gene>
<evidence type="ECO:0000313" key="1">
    <source>
        <dbReference type="EMBL" id="RVW47554.1"/>
    </source>
</evidence>
<sequence>MGLLHIILRPLAYSTDIKLIFEIHLMWVMDSFSADLLSASVMDSREEEESSLAAGSDLFILVYLGRAQLKDLRIRRTVGPKAEGYLFQIPCGVVQTVAESGNPLSSEFSGDYIVATLAFF</sequence>
<accession>A0A438EIJ4</accession>
<dbReference type="AlphaFoldDB" id="A0A438EIJ4"/>
<protein>
    <submittedName>
        <fullName evidence="1">Uncharacterized protein</fullName>
    </submittedName>
</protein>
<dbReference type="EMBL" id="QGNW01001279">
    <property type="protein sequence ID" value="RVW47554.1"/>
    <property type="molecule type" value="Genomic_DNA"/>
</dbReference>
<organism evidence="1 2">
    <name type="scientific">Vitis vinifera</name>
    <name type="common">Grape</name>
    <dbReference type="NCBI Taxonomy" id="29760"/>
    <lineage>
        <taxon>Eukaryota</taxon>
        <taxon>Viridiplantae</taxon>
        <taxon>Streptophyta</taxon>
        <taxon>Embryophyta</taxon>
        <taxon>Tracheophyta</taxon>
        <taxon>Spermatophyta</taxon>
        <taxon>Magnoliopsida</taxon>
        <taxon>eudicotyledons</taxon>
        <taxon>Gunneridae</taxon>
        <taxon>Pentapetalae</taxon>
        <taxon>rosids</taxon>
        <taxon>Vitales</taxon>
        <taxon>Vitaceae</taxon>
        <taxon>Viteae</taxon>
        <taxon>Vitis</taxon>
    </lineage>
</organism>
<name>A0A438EIJ4_VITVI</name>
<proteinExistence type="predicted"/>
<dbReference type="Proteomes" id="UP000288805">
    <property type="component" value="Unassembled WGS sequence"/>
</dbReference>